<gene>
    <name evidence="2" type="ORF">AVDCRST_MAG40-348</name>
</gene>
<protein>
    <submittedName>
        <fullName evidence="2">Uncharacterized protein</fullName>
    </submittedName>
</protein>
<name>A0A6J4KAY1_9BACT</name>
<feature type="region of interest" description="Disordered" evidence="1">
    <location>
        <begin position="1"/>
        <end position="47"/>
    </location>
</feature>
<accession>A0A6J4KAY1</accession>
<reference evidence="2" key="1">
    <citation type="submission" date="2020-02" db="EMBL/GenBank/DDBJ databases">
        <authorList>
            <person name="Meier V. D."/>
        </authorList>
    </citation>
    <scope>NUCLEOTIDE SEQUENCE</scope>
    <source>
        <strain evidence="2">AVDCRST_MAG40</strain>
    </source>
</reference>
<dbReference type="AlphaFoldDB" id="A0A6J4KAY1"/>
<evidence type="ECO:0000313" key="2">
    <source>
        <dbReference type="EMBL" id="CAA9300888.1"/>
    </source>
</evidence>
<organism evidence="2">
    <name type="scientific">uncultured Gemmatimonadaceae bacterium</name>
    <dbReference type="NCBI Taxonomy" id="246130"/>
    <lineage>
        <taxon>Bacteria</taxon>
        <taxon>Pseudomonadati</taxon>
        <taxon>Gemmatimonadota</taxon>
        <taxon>Gemmatimonadia</taxon>
        <taxon>Gemmatimonadales</taxon>
        <taxon>Gemmatimonadaceae</taxon>
        <taxon>environmental samples</taxon>
    </lineage>
</organism>
<proteinExistence type="predicted"/>
<dbReference type="EMBL" id="CADCTX010000100">
    <property type="protein sequence ID" value="CAA9300888.1"/>
    <property type="molecule type" value="Genomic_DNA"/>
</dbReference>
<sequence>MRAPVGEPIERRARGHPPGAAARCASHESTAARCPSSGLSERSRRRV</sequence>
<evidence type="ECO:0000256" key="1">
    <source>
        <dbReference type="SAM" id="MobiDB-lite"/>
    </source>
</evidence>